<gene>
    <name evidence="3" type="ORF">P7V44_01155</name>
    <name evidence="4" type="ORF">Q5E86_02600</name>
</gene>
<reference evidence="3" key="1">
    <citation type="submission" date="2023-03" db="EMBL/GenBank/DDBJ databases">
        <title>a new species belonging to Providencia genus.</title>
        <authorList>
            <person name="Yang W."/>
            <person name="Hu F."/>
            <person name="Shen S."/>
            <person name="Ding L."/>
            <person name="Yin D."/>
        </authorList>
    </citation>
    <scope>NUCLEOTIDE SEQUENCE</scope>
    <source>
        <strain evidence="3">CRE-3FA-0001</strain>
    </source>
</reference>
<dbReference type="SUPFAM" id="SSF53474">
    <property type="entry name" value="alpha/beta-Hydrolases"/>
    <property type="match status" value="1"/>
</dbReference>
<dbReference type="EMBL" id="JAUQTG010000001">
    <property type="protein sequence ID" value="MDO7855281.1"/>
    <property type="molecule type" value="Genomic_DNA"/>
</dbReference>
<dbReference type="InterPro" id="IPR014940">
    <property type="entry name" value="BAAT_C"/>
</dbReference>
<dbReference type="Pfam" id="PF08840">
    <property type="entry name" value="BAAT_C"/>
    <property type="match status" value="1"/>
</dbReference>
<feature type="chain" id="PRO_5041369807" evidence="1">
    <location>
        <begin position="20"/>
        <end position="306"/>
    </location>
</feature>
<feature type="signal peptide" evidence="1">
    <location>
        <begin position="1"/>
        <end position="19"/>
    </location>
</feature>
<dbReference type="PANTHER" id="PTHR43265:SF1">
    <property type="entry name" value="ESTERASE ESTD"/>
    <property type="match status" value="1"/>
</dbReference>
<dbReference type="Proteomes" id="UP001156701">
    <property type="component" value="Unassembled WGS sequence"/>
</dbReference>
<dbReference type="EMBL" id="JARRYG010000001">
    <property type="protein sequence ID" value="MDG4694842.1"/>
    <property type="molecule type" value="Genomic_DNA"/>
</dbReference>
<dbReference type="Gene3D" id="3.40.50.1820">
    <property type="entry name" value="alpha/beta hydrolase"/>
    <property type="match status" value="1"/>
</dbReference>
<dbReference type="Proteomes" id="UP001176478">
    <property type="component" value="Unassembled WGS sequence"/>
</dbReference>
<accession>A0AA42FDW7</accession>
<organism evidence="3 5">
    <name type="scientific">Providencia huashanensis</name>
    <dbReference type="NCBI Taxonomy" id="3037798"/>
    <lineage>
        <taxon>Bacteria</taxon>
        <taxon>Pseudomonadati</taxon>
        <taxon>Pseudomonadota</taxon>
        <taxon>Gammaproteobacteria</taxon>
        <taxon>Enterobacterales</taxon>
        <taxon>Morganellaceae</taxon>
        <taxon>Providencia</taxon>
    </lineage>
</organism>
<dbReference type="AlphaFoldDB" id="A0AA42FDW7"/>
<keyword evidence="1" id="KW-0732">Signal</keyword>
<dbReference type="PANTHER" id="PTHR43265">
    <property type="entry name" value="ESTERASE ESTD"/>
    <property type="match status" value="1"/>
</dbReference>
<sequence length="306" mass="34651">MKLKIVAFLFSIYSLNAFAQGDNWQKQTLLHEGKKVDYYVIKQQALNSNDLLVLLQGSDCISVTNNPNMVKNFAIAFPKNDILLVEKTGLTRQVGIDGNPVSEENCPVEYMSQDSPLERADNYIAVLQQLKNDYRNIILLGGSEGATVTNLIASKVDFITASVAINVGGQFFINDVLYSIKNNTPADEVDNSIEGFKQFAEAVKQKQLRKDQFVSGHGAMWWYEMLTIDNLKLIQSIKTPHLVIQTMADTNVDAYATEKMIQKNHNTNVSFKQYQGLDHFFQDNKGQLHTKEIIRDIQSWYQTINN</sequence>
<comment type="caution">
    <text evidence="3">The sequence shown here is derived from an EMBL/GenBank/DDBJ whole genome shotgun (WGS) entry which is preliminary data.</text>
</comment>
<dbReference type="GO" id="GO:0052689">
    <property type="term" value="F:carboxylic ester hydrolase activity"/>
    <property type="evidence" value="ECO:0007669"/>
    <property type="project" value="TreeGrafter"/>
</dbReference>
<evidence type="ECO:0000256" key="1">
    <source>
        <dbReference type="SAM" id="SignalP"/>
    </source>
</evidence>
<reference evidence="4" key="2">
    <citation type="submission" date="2023-07" db="EMBL/GenBank/DDBJ databases">
        <authorList>
            <person name="Yang W."/>
            <person name="Chen J."/>
            <person name="Ji P."/>
            <person name="Hu F."/>
        </authorList>
    </citation>
    <scope>NUCLEOTIDE SEQUENCE</scope>
    <source>
        <strain evidence="4">CRE-138-0111</strain>
    </source>
</reference>
<evidence type="ECO:0000313" key="6">
    <source>
        <dbReference type="Proteomes" id="UP001176478"/>
    </source>
</evidence>
<name>A0AA42FDW7_9GAMM</name>
<keyword evidence="3" id="KW-0378">Hydrolase</keyword>
<dbReference type="InterPro" id="IPR053145">
    <property type="entry name" value="AB_hydrolase_Est10"/>
</dbReference>
<evidence type="ECO:0000313" key="5">
    <source>
        <dbReference type="Proteomes" id="UP001156701"/>
    </source>
</evidence>
<evidence type="ECO:0000313" key="4">
    <source>
        <dbReference type="EMBL" id="MDO7855281.1"/>
    </source>
</evidence>
<evidence type="ECO:0000259" key="2">
    <source>
        <dbReference type="Pfam" id="PF08840"/>
    </source>
</evidence>
<keyword evidence="6" id="KW-1185">Reference proteome</keyword>
<evidence type="ECO:0000313" key="3">
    <source>
        <dbReference type="EMBL" id="MDG4694842.1"/>
    </source>
</evidence>
<dbReference type="RefSeq" id="WP_166696743.1">
    <property type="nucleotide sequence ID" value="NZ_JARRYG010000001.1"/>
</dbReference>
<dbReference type="InterPro" id="IPR029058">
    <property type="entry name" value="AB_hydrolase_fold"/>
</dbReference>
<reference evidence="4" key="3">
    <citation type="journal article" date="2024" name="Int. J. Antimicrob. Agents">
        <title>Identification of a novel Providencia species showing multi-drug-resistant in three patients with hospital-acquired infection.</title>
        <authorList>
            <person name="Yang W."/>
            <person name="Chen J."/>
            <person name="Yang F."/>
            <person name="Ji P."/>
            <person name="Shen S."/>
            <person name="Yin D."/>
            <person name="Hu F."/>
        </authorList>
    </citation>
    <scope>NUCLEOTIDE SEQUENCE</scope>
    <source>
        <strain evidence="4">CRE-138-0111</strain>
    </source>
</reference>
<feature type="domain" description="BAAT/Acyl-CoA thioester hydrolase C-terminal" evidence="2">
    <location>
        <begin position="122"/>
        <end position="268"/>
    </location>
</feature>
<protein>
    <submittedName>
        <fullName evidence="3">Acyl-CoA thioester hydrolase/BAAT C-terminal domain-containing protein</fullName>
    </submittedName>
</protein>
<proteinExistence type="predicted"/>